<dbReference type="InterPro" id="IPR002885">
    <property type="entry name" value="PPR_rpt"/>
</dbReference>
<dbReference type="PROSITE" id="PS51375">
    <property type="entry name" value="PPR"/>
    <property type="match status" value="2"/>
</dbReference>
<dbReference type="OrthoDB" id="1934535at2759"/>
<dbReference type="InterPro" id="IPR011990">
    <property type="entry name" value="TPR-like_helical_dom_sf"/>
</dbReference>
<organism evidence="4 5">
    <name type="scientific">Durio zibethinus</name>
    <name type="common">Durian</name>
    <dbReference type="NCBI Taxonomy" id="66656"/>
    <lineage>
        <taxon>Eukaryota</taxon>
        <taxon>Viridiplantae</taxon>
        <taxon>Streptophyta</taxon>
        <taxon>Embryophyta</taxon>
        <taxon>Tracheophyta</taxon>
        <taxon>Spermatophyta</taxon>
        <taxon>Magnoliopsida</taxon>
        <taxon>eudicotyledons</taxon>
        <taxon>Gunneridae</taxon>
        <taxon>Pentapetalae</taxon>
        <taxon>rosids</taxon>
        <taxon>malvids</taxon>
        <taxon>Malvales</taxon>
        <taxon>Malvaceae</taxon>
        <taxon>Helicteroideae</taxon>
        <taxon>Durio</taxon>
    </lineage>
</organism>
<reference evidence="5" key="1">
    <citation type="submission" date="2025-08" db="UniProtKB">
        <authorList>
            <consortium name="RefSeq"/>
        </authorList>
    </citation>
    <scope>IDENTIFICATION</scope>
    <source>
        <tissue evidence="5">Fruit stalk</tissue>
    </source>
</reference>
<keyword evidence="4" id="KW-1185">Reference proteome</keyword>
<evidence type="ECO:0000256" key="2">
    <source>
        <dbReference type="ARBA" id="ARBA00022737"/>
    </source>
</evidence>
<name>A0A6P5Z5N3_DURZI</name>
<accession>A0A6P5Z5N3</accession>
<dbReference type="KEGG" id="dzi:111297422"/>
<dbReference type="Gene3D" id="1.25.40.10">
    <property type="entry name" value="Tetratricopeptide repeat domain"/>
    <property type="match status" value="1"/>
</dbReference>
<proteinExistence type="inferred from homology"/>
<evidence type="ECO:0000313" key="5">
    <source>
        <dbReference type="RefSeq" id="XP_022747895.1"/>
    </source>
</evidence>
<dbReference type="PANTHER" id="PTHR47941">
    <property type="entry name" value="PENTATRICOPEPTIDE REPEAT-CONTAINING PROTEIN 3, MITOCHONDRIAL"/>
    <property type="match status" value="1"/>
</dbReference>
<feature type="repeat" description="PPR" evidence="3">
    <location>
        <begin position="114"/>
        <end position="148"/>
    </location>
</feature>
<evidence type="ECO:0000256" key="3">
    <source>
        <dbReference type="PROSITE-ProRule" id="PRU00708"/>
    </source>
</evidence>
<dbReference type="NCBIfam" id="TIGR00756">
    <property type="entry name" value="PPR"/>
    <property type="match status" value="2"/>
</dbReference>
<keyword evidence="2" id="KW-0677">Repeat</keyword>
<comment type="similarity">
    <text evidence="1">Belongs to the PPR family. P subfamily.</text>
</comment>
<protein>
    <submittedName>
        <fullName evidence="5">Pentatricopeptide repeat-containing protein At5g16640, mitochondrial-like</fullName>
    </submittedName>
</protein>
<dbReference type="Pfam" id="PF13041">
    <property type="entry name" value="PPR_2"/>
    <property type="match status" value="2"/>
</dbReference>
<dbReference type="AlphaFoldDB" id="A0A6P5Z5N3"/>
<evidence type="ECO:0000256" key="1">
    <source>
        <dbReference type="ARBA" id="ARBA00007626"/>
    </source>
</evidence>
<sequence length="207" mass="23425">MMIMMRGWRSSSLSSFSSAFDHLRQLGSGNPRSATSLFYSQISYFSTTHCKKKPKYVFDQIDGALNKYDQMLQMHPRPSIVEFNQLLGAIVRKKYYETAVTPLRKMELLGIYPNVCTFSILINSFCRLHRLDYGFSVLGKMLKLGIESDTIALSTLINGLCIGGKVAQAVRLFDDMVREGYQPNLINYNTIVNGLCKIGDTTRAIYC</sequence>
<gene>
    <name evidence="5" type="primary">LOC111297422</name>
</gene>
<evidence type="ECO:0000313" key="4">
    <source>
        <dbReference type="Proteomes" id="UP000515121"/>
    </source>
</evidence>
<dbReference type="Proteomes" id="UP000515121">
    <property type="component" value="Unplaced"/>
</dbReference>
<dbReference type="GeneID" id="111297422"/>
<dbReference type="RefSeq" id="XP_022747895.1">
    <property type="nucleotide sequence ID" value="XM_022892160.1"/>
</dbReference>
<feature type="repeat" description="PPR" evidence="3">
    <location>
        <begin position="149"/>
        <end position="183"/>
    </location>
</feature>